<feature type="non-terminal residue" evidence="1">
    <location>
        <position position="1"/>
    </location>
</feature>
<keyword evidence="2" id="KW-1185">Reference proteome</keyword>
<sequence>WKTCKTGTQPASCVIIGDNETLTLTVVPTDLRRGETRWYRCVATYIDETEEFYTNFALPSKAWRARYAQVQRSPEQDMAFYRQLGVALPGDDDGNVETEESLYQVVDDSHLGPDRDAAIAERLPTPIKSRYPRCRHMVHEQLPTAIDEGPFRMITSIQLPPSLTDGRLITLQLHALTGEALCHRTICIQGRYFQPYRSF</sequence>
<feature type="non-terminal residue" evidence="1">
    <location>
        <position position="199"/>
    </location>
</feature>
<protein>
    <submittedName>
        <fullName evidence="1">Uncharacterized protein</fullName>
    </submittedName>
</protein>
<dbReference type="Proteomes" id="UP001519460">
    <property type="component" value="Unassembled WGS sequence"/>
</dbReference>
<evidence type="ECO:0000313" key="2">
    <source>
        <dbReference type="Proteomes" id="UP001519460"/>
    </source>
</evidence>
<comment type="caution">
    <text evidence="1">The sequence shown here is derived from an EMBL/GenBank/DDBJ whole genome shotgun (WGS) entry which is preliminary data.</text>
</comment>
<accession>A0ABD0KXK5</accession>
<dbReference type="AlphaFoldDB" id="A0ABD0KXK5"/>
<gene>
    <name evidence="1" type="ORF">BaRGS_00016941</name>
</gene>
<reference evidence="1 2" key="1">
    <citation type="journal article" date="2023" name="Sci. Data">
        <title>Genome assembly of the Korean intertidal mud-creeper Batillaria attramentaria.</title>
        <authorList>
            <person name="Patra A.K."/>
            <person name="Ho P.T."/>
            <person name="Jun S."/>
            <person name="Lee S.J."/>
            <person name="Kim Y."/>
            <person name="Won Y.J."/>
        </authorList>
    </citation>
    <scope>NUCLEOTIDE SEQUENCE [LARGE SCALE GENOMIC DNA]</scope>
    <source>
        <strain evidence="1">Wonlab-2016</strain>
    </source>
</reference>
<name>A0ABD0KXK5_9CAEN</name>
<dbReference type="EMBL" id="JACVVK020000110">
    <property type="protein sequence ID" value="KAK7491806.1"/>
    <property type="molecule type" value="Genomic_DNA"/>
</dbReference>
<evidence type="ECO:0000313" key="1">
    <source>
        <dbReference type="EMBL" id="KAK7491806.1"/>
    </source>
</evidence>
<proteinExistence type="predicted"/>
<organism evidence="1 2">
    <name type="scientific">Batillaria attramentaria</name>
    <dbReference type="NCBI Taxonomy" id="370345"/>
    <lineage>
        <taxon>Eukaryota</taxon>
        <taxon>Metazoa</taxon>
        <taxon>Spiralia</taxon>
        <taxon>Lophotrochozoa</taxon>
        <taxon>Mollusca</taxon>
        <taxon>Gastropoda</taxon>
        <taxon>Caenogastropoda</taxon>
        <taxon>Sorbeoconcha</taxon>
        <taxon>Cerithioidea</taxon>
        <taxon>Batillariidae</taxon>
        <taxon>Batillaria</taxon>
    </lineage>
</organism>